<evidence type="ECO:0000313" key="1">
    <source>
        <dbReference type="EMBL" id="MPC67728.1"/>
    </source>
</evidence>
<dbReference type="EMBL" id="VSRR010026674">
    <property type="protein sequence ID" value="MPC67728.1"/>
    <property type="molecule type" value="Genomic_DNA"/>
</dbReference>
<evidence type="ECO:0000313" key="2">
    <source>
        <dbReference type="Proteomes" id="UP000324222"/>
    </source>
</evidence>
<name>A0A5B7HFP0_PORTR</name>
<sequence length="83" mass="8916">MKDISEVIPALPLPLLPTSIRDLQTPLAGSAEDQQVEPIRPLRTASRAKESRQCLHHVRVAGGQAVVTGVSAIRPGQRNESEA</sequence>
<dbReference type="Proteomes" id="UP000324222">
    <property type="component" value="Unassembled WGS sequence"/>
</dbReference>
<organism evidence="1 2">
    <name type="scientific">Portunus trituberculatus</name>
    <name type="common">Swimming crab</name>
    <name type="synonym">Neptunus trituberculatus</name>
    <dbReference type="NCBI Taxonomy" id="210409"/>
    <lineage>
        <taxon>Eukaryota</taxon>
        <taxon>Metazoa</taxon>
        <taxon>Ecdysozoa</taxon>
        <taxon>Arthropoda</taxon>
        <taxon>Crustacea</taxon>
        <taxon>Multicrustacea</taxon>
        <taxon>Malacostraca</taxon>
        <taxon>Eumalacostraca</taxon>
        <taxon>Eucarida</taxon>
        <taxon>Decapoda</taxon>
        <taxon>Pleocyemata</taxon>
        <taxon>Brachyura</taxon>
        <taxon>Eubrachyura</taxon>
        <taxon>Portunoidea</taxon>
        <taxon>Portunidae</taxon>
        <taxon>Portuninae</taxon>
        <taxon>Portunus</taxon>
    </lineage>
</organism>
<comment type="caution">
    <text evidence="1">The sequence shown here is derived from an EMBL/GenBank/DDBJ whole genome shotgun (WGS) entry which is preliminary data.</text>
</comment>
<gene>
    <name evidence="1" type="ORF">E2C01_061911</name>
</gene>
<proteinExistence type="predicted"/>
<dbReference type="AlphaFoldDB" id="A0A5B7HFP0"/>
<keyword evidence="2" id="KW-1185">Reference proteome</keyword>
<accession>A0A5B7HFP0</accession>
<protein>
    <submittedName>
        <fullName evidence="1">Uncharacterized protein</fullName>
    </submittedName>
</protein>
<reference evidence="1 2" key="1">
    <citation type="submission" date="2019-05" db="EMBL/GenBank/DDBJ databases">
        <title>Another draft genome of Portunus trituberculatus and its Hox gene families provides insights of decapod evolution.</title>
        <authorList>
            <person name="Jeong J.-H."/>
            <person name="Song I."/>
            <person name="Kim S."/>
            <person name="Choi T."/>
            <person name="Kim D."/>
            <person name="Ryu S."/>
            <person name="Kim W."/>
        </authorList>
    </citation>
    <scope>NUCLEOTIDE SEQUENCE [LARGE SCALE GENOMIC DNA]</scope>
    <source>
        <tissue evidence="1">Muscle</tissue>
    </source>
</reference>